<dbReference type="EMBL" id="BAABRN010000024">
    <property type="protein sequence ID" value="GAA5502470.1"/>
    <property type="molecule type" value="Genomic_DNA"/>
</dbReference>
<dbReference type="RefSeq" id="WP_353542438.1">
    <property type="nucleotide sequence ID" value="NZ_BAABRN010000024.1"/>
</dbReference>
<sequence length="92" mass="10387">MNTPAFTRHGTWWVTTPDGRSIQRTGRNALTYKEGEHSFKIGVEPGDFGEIVVLKNVVSAPDGWLLSHQEKTEIFERAMQLLALSGDRFIIE</sequence>
<gene>
    <name evidence="1" type="ORF">Dxin01_02214</name>
</gene>
<reference evidence="1 2" key="1">
    <citation type="submission" date="2024-02" db="EMBL/GenBank/DDBJ databases">
        <title>Deinococcus xinjiangensis NBRC 107630.</title>
        <authorList>
            <person name="Ichikawa N."/>
            <person name="Katano-Makiyama Y."/>
            <person name="Hidaka K."/>
        </authorList>
    </citation>
    <scope>NUCLEOTIDE SEQUENCE [LARGE SCALE GENOMIC DNA]</scope>
    <source>
        <strain evidence="1 2">NBRC 107630</strain>
    </source>
</reference>
<proteinExistence type="predicted"/>
<comment type="caution">
    <text evidence="1">The sequence shown here is derived from an EMBL/GenBank/DDBJ whole genome shotgun (WGS) entry which is preliminary data.</text>
</comment>
<keyword evidence="2" id="KW-1185">Reference proteome</keyword>
<evidence type="ECO:0000313" key="1">
    <source>
        <dbReference type="EMBL" id="GAA5502470.1"/>
    </source>
</evidence>
<organism evidence="1 2">
    <name type="scientific">Deinococcus xinjiangensis</name>
    <dbReference type="NCBI Taxonomy" id="457454"/>
    <lineage>
        <taxon>Bacteria</taxon>
        <taxon>Thermotogati</taxon>
        <taxon>Deinococcota</taxon>
        <taxon>Deinococci</taxon>
        <taxon>Deinococcales</taxon>
        <taxon>Deinococcaceae</taxon>
        <taxon>Deinococcus</taxon>
    </lineage>
</organism>
<protein>
    <submittedName>
        <fullName evidence="1">Uncharacterized protein</fullName>
    </submittedName>
</protein>
<dbReference type="Proteomes" id="UP001458946">
    <property type="component" value="Unassembled WGS sequence"/>
</dbReference>
<evidence type="ECO:0000313" key="2">
    <source>
        <dbReference type="Proteomes" id="UP001458946"/>
    </source>
</evidence>
<name>A0ABP9VB26_9DEIO</name>
<accession>A0ABP9VB26</accession>